<evidence type="ECO:0000256" key="2">
    <source>
        <dbReference type="ARBA" id="ARBA00022741"/>
    </source>
</evidence>
<dbReference type="AlphaFoldDB" id="A0AA88WMT8"/>
<dbReference type="GO" id="GO:0140662">
    <property type="term" value="F:ATP-dependent protein folding chaperone"/>
    <property type="evidence" value="ECO:0007669"/>
    <property type="project" value="InterPro"/>
</dbReference>
<dbReference type="SUPFAM" id="SSF53067">
    <property type="entry name" value="Actin-like ATPase domain"/>
    <property type="match status" value="1"/>
</dbReference>
<dbReference type="InterPro" id="IPR043129">
    <property type="entry name" value="ATPase_NBD"/>
</dbReference>
<evidence type="ECO:0000313" key="5">
    <source>
        <dbReference type="Proteomes" id="UP001188597"/>
    </source>
</evidence>
<evidence type="ECO:0000313" key="4">
    <source>
        <dbReference type="EMBL" id="KAK3029709.1"/>
    </source>
</evidence>
<evidence type="ECO:0000256" key="3">
    <source>
        <dbReference type="ARBA" id="ARBA00022840"/>
    </source>
</evidence>
<comment type="caution">
    <text evidence="4">The sequence shown here is derived from an EMBL/GenBank/DDBJ whole genome shotgun (WGS) entry which is preliminary data.</text>
</comment>
<organism evidence="4 5">
    <name type="scientific">Escallonia herrerae</name>
    <dbReference type="NCBI Taxonomy" id="1293975"/>
    <lineage>
        <taxon>Eukaryota</taxon>
        <taxon>Viridiplantae</taxon>
        <taxon>Streptophyta</taxon>
        <taxon>Embryophyta</taxon>
        <taxon>Tracheophyta</taxon>
        <taxon>Spermatophyta</taxon>
        <taxon>Magnoliopsida</taxon>
        <taxon>eudicotyledons</taxon>
        <taxon>Gunneridae</taxon>
        <taxon>Pentapetalae</taxon>
        <taxon>asterids</taxon>
        <taxon>campanulids</taxon>
        <taxon>Escalloniales</taxon>
        <taxon>Escalloniaceae</taxon>
        <taxon>Escallonia</taxon>
    </lineage>
</organism>
<dbReference type="PANTHER" id="PTHR19375">
    <property type="entry name" value="HEAT SHOCK PROTEIN 70KDA"/>
    <property type="match status" value="1"/>
</dbReference>
<keyword evidence="2" id="KW-0547">Nucleotide-binding</keyword>
<accession>A0AA88WMT8</accession>
<dbReference type="GO" id="GO:0005524">
    <property type="term" value="F:ATP binding"/>
    <property type="evidence" value="ECO:0007669"/>
    <property type="project" value="UniProtKB-KW"/>
</dbReference>
<evidence type="ECO:0000256" key="1">
    <source>
        <dbReference type="ARBA" id="ARBA00007381"/>
    </source>
</evidence>
<reference evidence="4" key="1">
    <citation type="submission" date="2022-12" db="EMBL/GenBank/DDBJ databases">
        <title>Draft genome assemblies for two species of Escallonia (Escalloniales).</title>
        <authorList>
            <person name="Chanderbali A."/>
            <person name="Dervinis C."/>
            <person name="Anghel I."/>
            <person name="Soltis D."/>
            <person name="Soltis P."/>
            <person name="Zapata F."/>
        </authorList>
    </citation>
    <scope>NUCLEOTIDE SEQUENCE</scope>
    <source>
        <strain evidence="4">UCBG64.0493</strain>
        <tissue evidence="4">Leaf</tissue>
    </source>
</reference>
<proteinExistence type="inferred from homology"/>
<keyword evidence="3" id="KW-0067">ATP-binding</keyword>
<comment type="similarity">
    <text evidence="1">Belongs to the heat shock protein 70 family.</text>
</comment>
<protein>
    <submittedName>
        <fullName evidence="4">Uncharacterized protein</fullName>
    </submittedName>
</protein>
<dbReference type="Pfam" id="PF00012">
    <property type="entry name" value="HSP70"/>
    <property type="match status" value="1"/>
</dbReference>
<name>A0AA88WMT8_9ASTE</name>
<dbReference type="PRINTS" id="PR00301">
    <property type="entry name" value="HEATSHOCK70"/>
</dbReference>
<keyword evidence="5" id="KW-1185">Reference proteome</keyword>
<dbReference type="EMBL" id="JAVXUP010000367">
    <property type="protein sequence ID" value="KAK3029709.1"/>
    <property type="molecule type" value="Genomic_DNA"/>
</dbReference>
<gene>
    <name evidence="4" type="ORF">RJ639_039118</name>
</gene>
<sequence>MKAATRFVTKAYNAHLQQQHIVAAYEISKLRGRWQQYTLQQSESILGQPIRVLGCGSTTVEIIASDQGNRTTPSYVAFTDTERLIGDAAKNQDAMNPMNTVFGVVVSLPPMSSTQ</sequence>
<dbReference type="Gene3D" id="3.30.420.40">
    <property type="match status" value="1"/>
</dbReference>
<dbReference type="InterPro" id="IPR013126">
    <property type="entry name" value="Hsp_70_fam"/>
</dbReference>
<dbReference type="Proteomes" id="UP001188597">
    <property type="component" value="Unassembled WGS sequence"/>
</dbReference>
<dbReference type="FunFam" id="3.30.420.40:FF:000028">
    <property type="entry name" value="heat shock 70 kDa protein-like"/>
    <property type="match status" value="1"/>
</dbReference>